<reference evidence="15" key="1">
    <citation type="submission" date="2022-12" db="EMBL/GenBank/DDBJ databases">
        <title>Description and comparative metabolic analysis of Aerococcus sp. nov., isolated from the feces of a pig.</title>
        <authorList>
            <person name="Chang Y.-H."/>
        </authorList>
    </citation>
    <scope>NUCLEOTIDE SEQUENCE</scope>
    <source>
        <strain evidence="15">YH-aer222</strain>
    </source>
</reference>
<feature type="binding site" evidence="10 14">
    <location>
        <begin position="140"/>
        <end position="143"/>
    </location>
    <ligand>
        <name>substrate</name>
    </ligand>
</feature>
<protein>
    <recommendedName>
        <fullName evidence="7 10">Ribulose-phosphate 3-epimerase</fullName>
        <ecNumber evidence="7 10">5.1.3.1</ecNumber>
    </recommendedName>
</protein>
<accession>A0A9X3FVW2</accession>
<comment type="cofactor">
    <cofactor evidence="4">
        <name>Zn(2+)</name>
        <dbReference type="ChEBI" id="CHEBI:29105"/>
    </cofactor>
</comment>
<dbReference type="InterPro" id="IPR013785">
    <property type="entry name" value="Aldolase_TIM"/>
</dbReference>
<dbReference type="GO" id="GO:0019323">
    <property type="term" value="P:pentose catabolic process"/>
    <property type="evidence" value="ECO:0007669"/>
    <property type="project" value="UniProtKB-UniRule"/>
</dbReference>
<dbReference type="PROSITE" id="PS01085">
    <property type="entry name" value="RIBUL_P_3_EPIMER_1"/>
    <property type="match status" value="1"/>
</dbReference>
<comment type="cofactor">
    <cofactor evidence="5">
        <name>Fe(2+)</name>
        <dbReference type="ChEBI" id="CHEBI:29033"/>
    </cofactor>
</comment>
<keyword evidence="9 10" id="KW-0413">Isomerase</keyword>
<evidence type="ECO:0000256" key="12">
    <source>
        <dbReference type="PIRSR" id="PIRSR001461-1"/>
    </source>
</evidence>
<dbReference type="Gene3D" id="3.20.20.70">
    <property type="entry name" value="Aldolase class I"/>
    <property type="match status" value="1"/>
</dbReference>
<evidence type="ECO:0000256" key="5">
    <source>
        <dbReference type="ARBA" id="ARBA00001954"/>
    </source>
</evidence>
<dbReference type="PIRSF" id="PIRSF001461">
    <property type="entry name" value="RPE"/>
    <property type="match status" value="1"/>
</dbReference>
<evidence type="ECO:0000256" key="9">
    <source>
        <dbReference type="ARBA" id="ARBA00023235"/>
    </source>
</evidence>
<dbReference type="InterPro" id="IPR011060">
    <property type="entry name" value="RibuloseP-bd_barrel"/>
</dbReference>
<evidence type="ECO:0000256" key="11">
    <source>
        <dbReference type="PIRNR" id="PIRNR001461"/>
    </source>
</evidence>
<keyword evidence="16" id="KW-1185">Reference proteome</keyword>
<evidence type="ECO:0000256" key="1">
    <source>
        <dbReference type="ARBA" id="ARBA00001782"/>
    </source>
</evidence>
<feature type="binding site" evidence="10 14">
    <location>
        <position position="64"/>
    </location>
    <ligand>
        <name>substrate</name>
    </ligand>
</feature>
<comment type="function">
    <text evidence="10">Catalyzes the reversible epimerization of D-ribulose 5-phosphate to D-xylulose 5-phosphate.</text>
</comment>
<dbReference type="FunFam" id="3.20.20.70:FF:000004">
    <property type="entry name" value="Ribulose-phosphate 3-epimerase"/>
    <property type="match status" value="1"/>
</dbReference>
<dbReference type="GO" id="GO:0004750">
    <property type="term" value="F:D-ribulose-phosphate 3-epimerase activity"/>
    <property type="evidence" value="ECO:0007669"/>
    <property type="project" value="UniProtKB-UniRule"/>
</dbReference>
<evidence type="ECO:0000313" key="16">
    <source>
        <dbReference type="Proteomes" id="UP001146670"/>
    </source>
</evidence>
<dbReference type="GO" id="GO:0006098">
    <property type="term" value="P:pentose-phosphate shunt"/>
    <property type="evidence" value="ECO:0007669"/>
    <property type="project" value="UniProtKB-UniRule"/>
</dbReference>
<dbReference type="Pfam" id="PF00834">
    <property type="entry name" value="Ribul_P_3_epim"/>
    <property type="match status" value="1"/>
</dbReference>
<evidence type="ECO:0000256" key="3">
    <source>
        <dbReference type="ARBA" id="ARBA00001941"/>
    </source>
</evidence>
<comment type="cofactor">
    <cofactor evidence="3">
        <name>Co(2+)</name>
        <dbReference type="ChEBI" id="CHEBI:48828"/>
    </cofactor>
</comment>
<dbReference type="InterPro" id="IPR000056">
    <property type="entry name" value="Ribul_P_3_epim-like"/>
</dbReference>
<comment type="cofactor">
    <cofactor evidence="2">
        <name>Mn(2+)</name>
        <dbReference type="ChEBI" id="CHEBI:29035"/>
    </cofactor>
</comment>
<proteinExistence type="inferred from homology"/>
<dbReference type="EC" id="5.1.3.1" evidence="7 10"/>
<keyword evidence="13" id="KW-0170">Cobalt</keyword>
<dbReference type="NCBIfam" id="NF004076">
    <property type="entry name" value="PRK05581.1-4"/>
    <property type="match status" value="1"/>
</dbReference>
<gene>
    <name evidence="10 15" type="primary">rpe</name>
    <name evidence="15" type="ORF">OW157_02730</name>
</gene>
<feature type="binding site" evidence="14">
    <location>
        <position position="175"/>
    </location>
    <ligand>
        <name>substrate</name>
    </ligand>
</feature>
<feature type="binding site" evidence="10 13">
    <location>
        <position position="33"/>
    </location>
    <ligand>
        <name>a divalent metal cation</name>
        <dbReference type="ChEBI" id="CHEBI:60240"/>
    </ligand>
</feature>
<dbReference type="GO" id="GO:0046872">
    <property type="term" value="F:metal ion binding"/>
    <property type="evidence" value="ECO:0007669"/>
    <property type="project" value="UniProtKB-UniRule"/>
</dbReference>
<dbReference type="AlphaFoldDB" id="A0A9X3FVW2"/>
<evidence type="ECO:0000256" key="2">
    <source>
        <dbReference type="ARBA" id="ARBA00001936"/>
    </source>
</evidence>
<comment type="caution">
    <text evidence="15">The sequence shown here is derived from an EMBL/GenBank/DDBJ whole genome shotgun (WGS) entry which is preliminary data.</text>
</comment>
<dbReference type="SUPFAM" id="SSF51366">
    <property type="entry name" value="Ribulose-phoshate binding barrel"/>
    <property type="match status" value="1"/>
</dbReference>
<name>A0A9X3FVW2_9LACT</name>
<feature type="binding site" evidence="10 14">
    <location>
        <begin position="195"/>
        <end position="196"/>
    </location>
    <ligand>
        <name>substrate</name>
    </ligand>
</feature>
<keyword evidence="10 11" id="KW-0119">Carbohydrate metabolism</keyword>
<evidence type="ECO:0000313" key="15">
    <source>
        <dbReference type="EMBL" id="MCZ0725482.1"/>
    </source>
</evidence>
<evidence type="ECO:0000256" key="14">
    <source>
        <dbReference type="PIRSR" id="PIRSR001461-3"/>
    </source>
</evidence>
<dbReference type="InterPro" id="IPR026019">
    <property type="entry name" value="Ribul_P_3_epim"/>
</dbReference>
<comment type="pathway">
    <text evidence="10">Carbohydrate degradation.</text>
</comment>
<feature type="active site" description="Proton donor" evidence="10 12">
    <location>
        <position position="173"/>
    </location>
</feature>
<feature type="binding site" evidence="10 13">
    <location>
        <position position="31"/>
    </location>
    <ligand>
        <name>a divalent metal cation</name>
        <dbReference type="ChEBI" id="CHEBI:60240"/>
    </ligand>
</feature>
<evidence type="ECO:0000256" key="6">
    <source>
        <dbReference type="ARBA" id="ARBA00009541"/>
    </source>
</evidence>
<evidence type="ECO:0000256" key="7">
    <source>
        <dbReference type="ARBA" id="ARBA00013188"/>
    </source>
</evidence>
<dbReference type="NCBIfam" id="TIGR01163">
    <property type="entry name" value="rpe"/>
    <property type="match status" value="1"/>
</dbReference>
<dbReference type="RefSeq" id="WP_268751800.1">
    <property type="nucleotide sequence ID" value="NZ_JAPRFQ010000001.1"/>
</dbReference>
<feature type="binding site" evidence="10 14">
    <location>
        <position position="6"/>
    </location>
    <ligand>
        <name>substrate</name>
    </ligand>
</feature>
<dbReference type="HAMAP" id="MF_02227">
    <property type="entry name" value="RPE"/>
    <property type="match status" value="1"/>
</dbReference>
<dbReference type="PANTHER" id="PTHR11749">
    <property type="entry name" value="RIBULOSE-5-PHOSPHATE-3-EPIMERASE"/>
    <property type="match status" value="1"/>
</dbReference>
<comment type="catalytic activity">
    <reaction evidence="1 10 11">
        <text>D-ribulose 5-phosphate = D-xylulose 5-phosphate</text>
        <dbReference type="Rhea" id="RHEA:13677"/>
        <dbReference type="ChEBI" id="CHEBI:57737"/>
        <dbReference type="ChEBI" id="CHEBI:58121"/>
        <dbReference type="EC" id="5.1.3.1"/>
    </reaction>
</comment>
<keyword evidence="13" id="KW-0862">Zinc</keyword>
<evidence type="ECO:0000256" key="8">
    <source>
        <dbReference type="ARBA" id="ARBA00022723"/>
    </source>
</evidence>
<comment type="similarity">
    <text evidence="6 10 11">Belongs to the ribulose-phosphate 3-epimerase family.</text>
</comment>
<dbReference type="EMBL" id="JAPRFR010000001">
    <property type="protein sequence ID" value="MCZ0725482.1"/>
    <property type="molecule type" value="Genomic_DNA"/>
</dbReference>
<evidence type="ECO:0000256" key="13">
    <source>
        <dbReference type="PIRSR" id="PIRSR001461-2"/>
    </source>
</evidence>
<dbReference type="GO" id="GO:0005737">
    <property type="term" value="C:cytoplasm"/>
    <property type="evidence" value="ECO:0007669"/>
    <property type="project" value="UniProtKB-ARBA"/>
</dbReference>
<dbReference type="PROSITE" id="PS01086">
    <property type="entry name" value="RIBUL_P_3_EPIMER_2"/>
    <property type="match status" value="1"/>
</dbReference>
<organism evidence="15 16">
    <name type="scientific">Aerococcus kribbianus</name>
    <dbReference type="NCBI Taxonomy" id="2999064"/>
    <lineage>
        <taxon>Bacteria</taxon>
        <taxon>Bacillati</taxon>
        <taxon>Bacillota</taxon>
        <taxon>Bacilli</taxon>
        <taxon>Lactobacillales</taxon>
        <taxon>Aerococcaceae</taxon>
        <taxon>Aerococcus</taxon>
    </lineage>
</organism>
<feature type="active site" description="Proton acceptor" evidence="10 12">
    <location>
        <position position="33"/>
    </location>
</feature>
<keyword evidence="8 10" id="KW-0479">Metal-binding</keyword>
<comment type="cofactor">
    <cofactor evidence="10 13">
        <name>a divalent metal cation</name>
        <dbReference type="ChEBI" id="CHEBI:60240"/>
    </cofactor>
    <text evidence="10 13">Binds 1 divalent metal cation per subunit.</text>
</comment>
<dbReference type="Proteomes" id="UP001146670">
    <property type="component" value="Unassembled WGS sequence"/>
</dbReference>
<evidence type="ECO:0000256" key="4">
    <source>
        <dbReference type="ARBA" id="ARBA00001947"/>
    </source>
</evidence>
<evidence type="ECO:0000256" key="10">
    <source>
        <dbReference type="HAMAP-Rule" id="MF_02227"/>
    </source>
</evidence>
<dbReference type="CDD" id="cd00429">
    <property type="entry name" value="RPE"/>
    <property type="match status" value="1"/>
</dbReference>
<feature type="binding site" evidence="10">
    <location>
        <begin position="173"/>
        <end position="175"/>
    </location>
    <ligand>
        <name>substrate</name>
    </ligand>
</feature>
<keyword evidence="13" id="KW-0464">Manganese</keyword>
<feature type="binding site" evidence="10 13">
    <location>
        <position position="173"/>
    </location>
    <ligand>
        <name>a divalent metal cation</name>
        <dbReference type="ChEBI" id="CHEBI:60240"/>
    </ligand>
</feature>
<sequence>MIIAPSILSADMANLKAEVHKAESAGADWLHVDIMDGHFVPNLTFGANVVDAIRPHTKLCLDCHLMVANPEDYVNSLAQAGADIMTFHAEASQHSHGLIQSIKAAGMQAGLAINPGTPVSAISPLLADVDLVLVMTVNPGFGGQSFIESTLDKMAELDQWRQSHNLAFKIEVDGGIKQETTKACLDQGVDVFVAGSYLYGADNMQQAMQAMRRQAR</sequence>
<feature type="binding site" evidence="10 13">
    <location>
        <position position="64"/>
    </location>
    <ligand>
        <name>a divalent metal cation</name>
        <dbReference type="ChEBI" id="CHEBI:60240"/>
    </ligand>
</feature>